<evidence type="ECO:0000256" key="2">
    <source>
        <dbReference type="ARBA" id="ARBA00023125"/>
    </source>
</evidence>
<evidence type="ECO:0000313" key="6">
    <source>
        <dbReference type="Proteomes" id="UP000030002"/>
    </source>
</evidence>
<dbReference type="eggNOG" id="COG1846">
    <property type="taxonomic scope" value="Bacteria"/>
</dbReference>
<protein>
    <submittedName>
        <fullName evidence="5">Transcriptional regulator</fullName>
    </submittedName>
</protein>
<evidence type="ECO:0000259" key="4">
    <source>
        <dbReference type="PROSITE" id="PS50995"/>
    </source>
</evidence>
<dbReference type="RefSeq" id="WP_035918711.1">
    <property type="nucleotide sequence ID" value="NZ_AVPJ01000019.1"/>
</dbReference>
<reference evidence="5 6" key="1">
    <citation type="submission" date="2013-08" db="EMBL/GenBank/DDBJ databases">
        <title>The genome sequence of Knoellia sinensis.</title>
        <authorList>
            <person name="Zhu W."/>
            <person name="Wang G."/>
        </authorList>
    </citation>
    <scope>NUCLEOTIDE SEQUENCE [LARGE SCALE GENOMIC DNA]</scope>
    <source>
        <strain evidence="5 6">KCTC 19936</strain>
    </source>
</reference>
<evidence type="ECO:0000256" key="1">
    <source>
        <dbReference type="ARBA" id="ARBA00023015"/>
    </source>
</evidence>
<dbReference type="GO" id="GO:0003700">
    <property type="term" value="F:DNA-binding transcription factor activity"/>
    <property type="evidence" value="ECO:0007669"/>
    <property type="project" value="InterPro"/>
</dbReference>
<dbReference type="PANTHER" id="PTHR33164:SF104">
    <property type="entry name" value="TRANSCRIPTIONAL REGULATORY PROTEIN"/>
    <property type="match status" value="1"/>
</dbReference>
<keyword evidence="1" id="KW-0805">Transcription regulation</keyword>
<keyword evidence="6" id="KW-1185">Reference proteome</keyword>
<dbReference type="PANTHER" id="PTHR33164">
    <property type="entry name" value="TRANSCRIPTIONAL REGULATOR, MARR FAMILY"/>
    <property type="match status" value="1"/>
</dbReference>
<dbReference type="OrthoDB" id="3237509at2"/>
<dbReference type="EMBL" id="AVPJ01000019">
    <property type="protein sequence ID" value="KGN30409.1"/>
    <property type="molecule type" value="Genomic_DNA"/>
</dbReference>
<dbReference type="PROSITE" id="PS01117">
    <property type="entry name" value="HTH_MARR_1"/>
    <property type="match status" value="1"/>
</dbReference>
<dbReference type="InterPro" id="IPR039422">
    <property type="entry name" value="MarR/SlyA-like"/>
</dbReference>
<sequence length="167" mass="18135">MLGATHPDRAAQIVDQWRAERPDLDTSPFLVIGRMHRVANALTNELVRVYEDFGLGEGEFDVLATLRRQGGDYALTPSDLSEQTVVTSGAVTKRVDRLEARGYVERKPSGTDGRSRLVALTPAGKKLIDEAFTAHIDNEARLVAVLSPSERAGLEQGLLALARSLGV</sequence>
<keyword evidence="2" id="KW-0238">DNA-binding</keyword>
<comment type="caution">
    <text evidence="5">The sequence shown here is derived from an EMBL/GenBank/DDBJ whole genome shotgun (WGS) entry which is preliminary data.</text>
</comment>
<dbReference type="GO" id="GO:0003677">
    <property type="term" value="F:DNA binding"/>
    <property type="evidence" value="ECO:0007669"/>
    <property type="project" value="UniProtKB-KW"/>
</dbReference>
<dbReference type="Gene3D" id="1.10.10.10">
    <property type="entry name" value="Winged helix-like DNA-binding domain superfamily/Winged helix DNA-binding domain"/>
    <property type="match status" value="1"/>
</dbReference>
<dbReference type="PROSITE" id="PS50995">
    <property type="entry name" value="HTH_MARR_2"/>
    <property type="match status" value="1"/>
</dbReference>
<feature type="domain" description="HTH marR-type" evidence="4">
    <location>
        <begin position="25"/>
        <end position="163"/>
    </location>
</feature>
<dbReference type="Pfam" id="PF12802">
    <property type="entry name" value="MarR_2"/>
    <property type="match status" value="1"/>
</dbReference>
<dbReference type="SMART" id="SM00347">
    <property type="entry name" value="HTH_MARR"/>
    <property type="match status" value="1"/>
</dbReference>
<dbReference type="InterPro" id="IPR023187">
    <property type="entry name" value="Tscrpt_reg_MarR-type_CS"/>
</dbReference>
<dbReference type="SUPFAM" id="SSF46785">
    <property type="entry name" value="Winged helix' DNA-binding domain"/>
    <property type="match status" value="1"/>
</dbReference>
<organism evidence="5 6">
    <name type="scientific">Knoellia sinensis KCTC 19936</name>
    <dbReference type="NCBI Taxonomy" id="1385520"/>
    <lineage>
        <taxon>Bacteria</taxon>
        <taxon>Bacillati</taxon>
        <taxon>Actinomycetota</taxon>
        <taxon>Actinomycetes</taxon>
        <taxon>Micrococcales</taxon>
        <taxon>Intrasporangiaceae</taxon>
        <taxon>Knoellia</taxon>
    </lineage>
</organism>
<evidence type="ECO:0000313" key="5">
    <source>
        <dbReference type="EMBL" id="KGN30409.1"/>
    </source>
</evidence>
<dbReference type="PRINTS" id="PR00598">
    <property type="entry name" value="HTHMARR"/>
</dbReference>
<name>A0A0A0J129_9MICO</name>
<dbReference type="STRING" id="1385520.N802_07125"/>
<accession>A0A0A0J129</accession>
<evidence type="ECO:0000256" key="3">
    <source>
        <dbReference type="ARBA" id="ARBA00023163"/>
    </source>
</evidence>
<dbReference type="GO" id="GO:0006950">
    <property type="term" value="P:response to stress"/>
    <property type="evidence" value="ECO:0007669"/>
    <property type="project" value="TreeGrafter"/>
</dbReference>
<dbReference type="InterPro" id="IPR036390">
    <property type="entry name" value="WH_DNA-bd_sf"/>
</dbReference>
<dbReference type="InterPro" id="IPR036388">
    <property type="entry name" value="WH-like_DNA-bd_sf"/>
</dbReference>
<keyword evidence="3" id="KW-0804">Transcription</keyword>
<dbReference type="InterPro" id="IPR000835">
    <property type="entry name" value="HTH_MarR-typ"/>
</dbReference>
<gene>
    <name evidence="5" type="ORF">N802_07125</name>
</gene>
<dbReference type="AlphaFoldDB" id="A0A0A0J129"/>
<dbReference type="Proteomes" id="UP000030002">
    <property type="component" value="Unassembled WGS sequence"/>
</dbReference>
<proteinExistence type="predicted"/>